<keyword evidence="2" id="KW-1185">Reference proteome</keyword>
<dbReference type="EMBL" id="QTSX02001598">
    <property type="protein sequence ID" value="KAJ9080135.1"/>
    <property type="molecule type" value="Genomic_DNA"/>
</dbReference>
<organism evidence="1 2">
    <name type="scientific">Entomophthora muscae</name>
    <dbReference type="NCBI Taxonomy" id="34485"/>
    <lineage>
        <taxon>Eukaryota</taxon>
        <taxon>Fungi</taxon>
        <taxon>Fungi incertae sedis</taxon>
        <taxon>Zoopagomycota</taxon>
        <taxon>Entomophthoromycotina</taxon>
        <taxon>Entomophthoromycetes</taxon>
        <taxon>Entomophthorales</taxon>
        <taxon>Entomophthoraceae</taxon>
        <taxon>Entomophthora</taxon>
    </lineage>
</organism>
<comment type="caution">
    <text evidence="1">The sequence shown here is derived from an EMBL/GenBank/DDBJ whole genome shotgun (WGS) entry which is preliminary data.</text>
</comment>
<sequence>VAADEEEIKVEVETFYTSFYQYTEVHQMTLTQLMDIALPALTKCSADESKDLIATISTKDVQLALKESPR</sequence>
<proteinExistence type="predicted"/>
<accession>A0ACC2U021</accession>
<gene>
    <name evidence="1" type="ORF">DSO57_1028220</name>
</gene>
<evidence type="ECO:0000313" key="1">
    <source>
        <dbReference type="EMBL" id="KAJ9080135.1"/>
    </source>
</evidence>
<dbReference type="Proteomes" id="UP001165960">
    <property type="component" value="Unassembled WGS sequence"/>
</dbReference>
<feature type="non-terminal residue" evidence="1">
    <location>
        <position position="70"/>
    </location>
</feature>
<reference evidence="1" key="1">
    <citation type="submission" date="2022-04" db="EMBL/GenBank/DDBJ databases">
        <title>Genome of the entomopathogenic fungus Entomophthora muscae.</title>
        <authorList>
            <person name="Elya C."/>
            <person name="Lovett B.R."/>
            <person name="Lee E."/>
            <person name="Macias A.M."/>
            <person name="Hajek A.E."/>
            <person name="De Bivort B.L."/>
            <person name="Kasson M.T."/>
            <person name="De Fine Licht H.H."/>
            <person name="Stajich J.E."/>
        </authorList>
    </citation>
    <scope>NUCLEOTIDE SEQUENCE</scope>
    <source>
        <strain evidence="1">Berkeley</strain>
    </source>
</reference>
<feature type="non-terminal residue" evidence="1">
    <location>
        <position position="1"/>
    </location>
</feature>
<evidence type="ECO:0000313" key="2">
    <source>
        <dbReference type="Proteomes" id="UP001165960"/>
    </source>
</evidence>
<protein>
    <submittedName>
        <fullName evidence="1">Uncharacterized protein</fullName>
    </submittedName>
</protein>
<name>A0ACC2U021_9FUNG</name>